<evidence type="ECO:0000259" key="5">
    <source>
        <dbReference type="PROSITE" id="PS50106"/>
    </source>
</evidence>
<evidence type="ECO:0000313" key="6">
    <source>
        <dbReference type="EMBL" id="SET41245.1"/>
    </source>
</evidence>
<keyword evidence="4" id="KW-0472">Membrane</keyword>
<gene>
    <name evidence="6" type="ORF">SAMN04487772_11927</name>
</gene>
<dbReference type="GO" id="GO:0006508">
    <property type="term" value="P:proteolysis"/>
    <property type="evidence" value="ECO:0007669"/>
    <property type="project" value="UniProtKB-KW"/>
</dbReference>
<dbReference type="RefSeq" id="WP_092478411.1">
    <property type="nucleotide sequence ID" value="NZ_FOHN01000019.1"/>
</dbReference>
<keyword evidence="2 6" id="KW-0645">Protease</keyword>
<dbReference type="Proteomes" id="UP000199800">
    <property type="component" value="Unassembled WGS sequence"/>
</dbReference>
<evidence type="ECO:0000256" key="4">
    <source>
        <dbReference type="SAM" id="Phobius"/>
    </source>
</evidence>
<organism evidence="6 7">
    <name type="scientific">[Clostridium] polysaccharolyticum</name>
    <dbReference type="NCBI Taxonomy" id="29364"/>
    <lineage>
        <taxon>Bacteria</taxon>
        <taxon>Bacillati</taxon>
        <taxon>Bacillota</taxon>
        <taxon>Clostridia</taxon>
        <taxon>Lachnospirales</taxon>
        <taxon>Lachnospiraceae</taxon>
    </lineage>
</organism>
<dbReference type="SUPFAM" id="SSF50156">
    <property type="entry name" value="PDZ domain-like"/>
    <property type="match status" value="1"/>
</dbReference>
<sequence length="437" mass="49574">MKVENRDQHKEEYSFIQETIVPRTKNTRRKLMKNLGCSILMGIVFGFVSSIVFHISNEFFGRQEQLEEQKKIVLEDEKQLLNELTVTQPPKQNEKEPPSSLDKEITDLDIYHAYDMKSYQKSYYLMRSLSDKFKYSIVTVDAVKDATSWFDKENKESSYGFILRIDHDYTYIMCNYDKIKNANKIQVRFYNGDEVRVKQVDYHKETSIAVIKVKTSSLTNNTKQKIEKIRLGDSYQLGRGIPVLGLGSPDGTMNSIAIGYVTAPCIDRYIVDGKLDLFHTSITENPYGDGFFVDMDGKVVGIITHKFKDDTDQNIMSFLGISKLRPILTSLLKEKEMASLGVKVSELSSKSNKSPGVKFGIYIADVVANSPAFKKGLRAGDIITEIDGVSVSSATALMNKLSDRNPGDKMEFTIIRQTKEGYPQVKSEKKNIVVTLK</sequence>
<comment type="similarity">
    <text evidence="1">Belongs to the peptidase S1C family.</text>
</comment>
<evidence type="ECO:0000313" key="7">
    <source>
        <dbReference type="Proteomes" id="UP000199800"/>
    </source>
</evidence>
<evidence type="ECO:0000256" key="3">
    <source>
        <dbReference type="ARBA" id="ARBA00022801"/>
    </source>
</evidence>
<dbReference type="OrthoDB" id="1765023at2"/>
<keyword evidence="4" id="KW-1133">Transmembrane helix</keyword>
<protein>
    <submittedName>
        <fullName evidence="6">Serine protease, S1-C subfamily, contains C-terminal PDZ domain</fullName>
    </submittedName>
</protein>
<dbReference type="STRING" id="29364.SAMN04487772_11927"/>
<dbReference type="Pfam" id="PF13180">
    <property type="entry name" value="PDZ_2"/>
    <property type="match status" value="1"/>
</dbReference>
<dbReference type="PRINTS" id="PR00834">
    <property type="entry name" value="PROTEASES2C"/>
</dbReference>
<feature type="transmembrane region" description="Helical" evidence="4">
    <location>
        <begin position="35"/>
        <end position="55"/>
    </location>
</feature>
<feature type="domain" description="PDZ" evidence="5">
    <location>
        <begin position="328"/>
        <end position="418"/>
    </location>
</feature>
<evidence type="ECO:0000256" key="2">
    <source>
        <dbReference type="ARBA" id="ARBA00022670"/>
    </source>
</evidence>
<dbReference type="GO" id="GO:0004252">
    <property type="term" value="F:serine-type endopeptidase activity"/>
    <property type="evidence" value="ECO:0007669"/>
    <property type="project" value="InterPro"/>
</dbReference>
<dbReference type="InterPro" id="IPR036034">
    <property type="entry name" value="PDZ_sf"/>
</dbReference>
<keyword evidence="4" id="KW-0812">Transmembrane</keyword>
<keyword evidence="3" id="KW-0378">Hydrolase</keyword>
<dbReference type="PROSITE" id="PS50106">
    <property type="entry name" value="PDZ"/>
    <property type="match status" value="1"/>
</dbReference>
<dbReference type="AlphaFoldDB" id="A0A1I0EA31"/>
<accession>A0A1I0EA31</accession>
<proteinExistence type="inferred from homology"/>
<dbReference type="InterPro" id="IPR001478">
    <property type="entry name" value="PDZ"/>
</dbReference>
<reference evidence="6 7" key="1">
    <citation type="submission" date="2016-10" db="EMBL/GenBank/DDBJ databases">
        <authorList>
            <person name="de Groot N.N."/>
        </authorList>
    </citation>
    <scope>NUCLEOTIDE SEQUENCE [LARGE SCALE GENOMIC DNA]</scope>
    <source>
        <strain evidence="6 7">DSM 1801</strain>
    </source>
</reference>
<keyword evidence="7" id="KW-1185">Reference proteome</keyword>
<name>A0A1I0EA31_9FIRM</name>
<dbReference type="Gene3D" id="2.40.10.120">
    <property type="match status" value="1"/>
</dbReference>
<dbReference type="SMART" id="SM00228">
    <property type="entry name" value="PDZ"/>
    <property type="match status" value="1"/>
</dbReference>
<dbReference type="PANTHER" id="PTHR22939">
    <property type="entry name" value="SERINE PROTEASE FAMILY S1C HTRA-RELATED"/>
    <property type="match status" value="1"/>
</dbReference>
<dbReference type="PANTHER" id="PTHR22939:SF129">
    <property type="entry name" value="SERINE PROTEASE HTRA2, MITOCHONDRIAL"/>
    <property type="match status" value="1"/>
</dbReference>
<evidence type="ECO:0000256" key="1">
    <source>
        <dbReference type="ARBA" id="ARBA00010541"/>
    </source>
</evidence>
<dbReference type="Gene3D" id="2.30.42.10">
    <property type="match status" value="1"/>
</dbReference>
<dbReference type="SUPFAM" id="SSF50494">
    <property type="entry name" value="Trypsin-like serine proteases"/>
    <property type="match status" value="1"/>
</dbReference>
<dbReference type="EMBL" id="FOHN01000019">
    <property type="protein sequence ID" value="SET41245.1"/>
    <property type="molecule type" value="Genomic_DNA"/>
</dbReference>
<dbReference type="InterPro" id="IPR001940">
    <property type="entry name" value="Peptidase_S1C"/>
</dbReference>
<dbReference type="InterPro" id="IPR009003">
    <property type="entry name" value="Peptidase_S1_PA"/>
</dbReference>